<dbReference type="FunFam" id="3.40.50.2020:FF:000001">
    <property type="entry name" value="Ribose-phosphate pyrophosphokinase"/>
    <property type="match status" value="1"/>
</dbReference>
<dbReference type="AlphaFoldDB" id="A0A2P6MKU1"/>
<evidence type="ECO:0000313" key="15">
    <source>
        <dbReference type="Proteomes" id="UP000243650"/>
    </source>
</evidence>
<comment type="similarity">
    <text evidence="11 12">Belongs to the ribose-phosphate pyrophosphokinase family. Class I subfamily.</text>
</comment>
<dbReference type="InterPro" id="IPR029099">
    <property type="entry name" value="Pribosyltran_N"/>
</dbReference>
<dbReference type="InterPro" id="IPR029057">
    <property type="entry name" value="PRTase-like"/>
</dbReference>
<comment type="cofactor">
    <cofactor evidence="12">
        <name>Mg(2+)</name>
        <dbReference type="ChEBI" id="CHEBI:18420"/>
    </cofactor>
    <text evidence="12">Binds 1 Mg(2+) ion per subunit.</text>
</comment>
<keyword evidence="15" id="KW-1185">Reference proteome</keyword>
<comment type="subunit">
    <text evidence="12">Homohexamer.</text>
</comment>
<dbReference type="PANTHER" id="PTHR10210:SF41">
    <property type="entry name" value="RIBOSE-PHOSPHATE PYROPHOSPHOKINASE 1, CHLOROPLASTIC"/>
    <property type="match status" value="1"/>
</dbReference>
<dbReference type="OrthoDB" id="9777067at2"/>
<evidence type="ECO:0000256" key="6">
    <source>
        <dbReference type="ARBA" id="ARBA00022777"/>
    </source>
</evidence>
<dbReference type="InterPro" id="IPR000836">
    <property type="entry name" value="PRTase_dom"/>
</dbReference>
<evidence type="ECO:0000259" key="13">
    <source>
        <dbReference type="Pfam" id="PF13793"/>
    </source>
</evidence>
<evidence type="ECO:0000256" key="8">
    <source>
        <dbReference type="ARBA" id="ARBA00022842"/>
    </source>
</evidence>
<keyword evidence="4 12" id="KW-0545">Nucleotide biosynthesis</keyword>
<evidence type="ECO:0000256" key="2">
    <source>
        <dbReference type="ARBA" id="ARBA00022679"/>
    </source>
</evidence>
<dbReference type="InterPro" id="IPR005946">
    <property type="entry name" value="Rib-P_diPkinase"/>
</dbReference>
<accession>A0A2P6MKU1</accession>
<dbReference type="Pfam" id="PF14572">
    <property type="entry name" value="Pribosyl_synth"/>
    <property type="match status" value="1"/>
</dbReference>
<evidence type="ECO:0000256" key="5">
    <source>
        <dbReference type="ARBA" id="ARBA00022741"/>
    </source>
</evidence>
<feature type="binding site" evidence="12">
    <location>
        <begin position="226"/>
        <end position="230"/>
    </location>
    <ligand>
        <name>D-ribose 5-phosphate</name>
        <dbReference type="ChEBI" id="CHEBI:78346"/>
    </ligand>
</feature>
<feature type="binding site" evidence="12">
    <location>
        <position position="133"/>
    </location>
    <ligand>
        <name>Mg(2+)</name>
        <dbReference type="ChEBI" id="CHEBI:18420"/>
    </ligand>
</feature>
<feature type="domain" description="Ribose-phosphate pyrophosphokinase N-terminal" evidence="13">
    <location>
        <begin position="7"/>
        <end position="123"/>
    </location>
</feature>
<dbReference type="InterPro" id="IPR000842">
    <property type="entry name" value="PRib_PP_synth_CS"/>
</dbReference>
<evidence type="ECO:0000256" key="12">
    <source>
        <dbReference type="HAMAP-Rule" id="MF_00583"/>
    </source>
</evidence>
<dbReference type="GO" id="GO:0006164">
    <property type="term" value="P:purine nucleotide biosynthetic process"/>
    <property type="evidence" value="ECO:0007669"/>
    <property type="project" value="TreeGrafter"/>
</dbReference>
<dbReference type="GO" id="GO:0006015">
    <property type="term" value="P:5-phosphoribose 1-diphosphate biosynthetic process"/>
    <property type="evidence" value="ECO:0007669"/>
    <property type="project" value="UniProtKB-UniRule"/>
</dbReference>
<comment type="catalytic activity">
    <reaction evidence="9 12">
        <text>D-ribose 5-phosphate + ATP = 5-phospho-alpha-D-ribose 1-diphosphate + AMP + H(+)</text>
        <dbReference type="Rhea" id="RHEA:15609"/>
        <dbReference type="ChEBI" id="CHEBI:15378"/>
        <dbReference type="ChEBI" id="CHEBI:30616"/>
        <dbReference type="ChEBI" id="CHEBI:58017"/>
        <dbReference type="ChEBI" id="CHEBI:78346"/>
        <dbReference type="ChEBI" id="CHEBI:456215"/>
        <dbReference type="EC" id="2.7.6.1"/>
    </reaction>
</comment>
<dbReference type="CDD" id="cd06223">
    <property type="entry name" value="PRTases_typeI"/>
    <property type="match status" value="1"/>
</dbReference>
<comment type="pathway">
    <text evidence="1 12">Metabolic intermediate biosynthesis; 5-phospho-alpha-D-ribose 1-diphosphate biosynthesis; 5-phospho-alpha-D-ribose 1-diphosphate from D-ribose 5-phosphate (route I): step 1/1.</text>
</comment>
<feature type="binding site" evidence="12">
    <location>
        <position position="197"/>
    </location>
    <ligand>
        <name>D-ribose 5-phosphate</name>
        <dbReference type="ChEBI" id="CHEBI:78346"/>
    </ligand>
</feature>
<dbReference type="SMART" id="SM01400">
    <property type="entry name" value="Pribosyltran_N"/>
    <property type="match status" value="1"/>
</dbReference>
<dbReference type="InterPro" id="IPR037515">
    <property type="entry name" value="Rib-P_diPkinase_bac"/>
</dbReference>
<evidence type="ECO:0000256" key="3">
    <source>
        <dbReference type="ARBA" id="ARBA00022723"/>
    </source>
</evidence>
<evidence type="ECO:0000256" key="10">
    <source>
        <dbReference type="ARBA" id="ARBA00054914"/>
    </source>
</evidence>
<dbReference type="NCBIfam" id="NF002320">
    <property type="entry name" value="PRK01259.1"/>
    <property type="match status" value="1"/>
</dbReference>
<reference evidence="14 15" key="1">
    <citation type="submission" date="2018-03" db="EMBL/GenBank/DDBJ databases">
        <title>Bacillus urumqiensis sp. nov., a moderately haloalkaliphilic bacterium isolated from a salt lake.</title>
        <authorList>
            <person name="Zhao B."/>
            <person name="Liao Z."/>
        </authorList>
    </citation>
    <scope>NUCLEOTIDE SEQUENCE [LARGE SCALE GENOMIC DNA]</scope>
    <source>
        <strain evidence="14 15">BZ-SZ-XJ18</strain>
    </source>
</reference>
<keyword evidence="3 12" id="KW-0479">Metal-binding</keyword>
<comment type="caution">
    <text evidence="12">Lacks conserved residue(s) required for the propagation of feature annotation.</text>
</comment>
<comment type="function">
    <text evidence="10 12">Involved in the biosynthesis of the central metabolite phospho-alpha-D-ribosyl-1-pyrophosphate (PRPP) via the transfer of pyrophosphoryl group from ATP to 1-hydroxyl of ribose-5-phosphate (Rib-5-P).</text>
</comment>
<dbReference type="UniPathway" id="UPA00087">
    <property type="reaction ID" value="UER00172"/>
</dbReference>
<dbReference type="EMBL" id="PVNS01000002">
    <property type="protein sequence ID" value="PRO66900.1"/>
    <property type="molecule type" value="Genomic_DNA"/>
</dbReference>
<keyword evidence="5 12" id="KW-0547">Nucleotide-binding</keyword>
<evidence type="ECO:0000256" key="7">
    <source>
        <dbReference type="ARBA" id="ARBA00022840"/>
    </source>
</evidence>
<evidence type="ECO:0000256" key="1">
    <source>
        <dbReference type="ARBA" id="ARBA00004996"/>
    </source>
</evidence>
<evidence type="ECO:0000313" key="14">
    <source>
        <dbReference type="EMBL" id="PRO66900.1"/>
    </source>
</evidence>
<dbReference type="GO" id="GO:0004749">
    <property type="term" value="F:ribose phosphate diphosphokinase activity"/>
    <property type="evidence" value="ECO:0007669"/>
    <property type="project" value="UniProtKB-UniRule"/>
</dbReference>
<feature type="binding site" evidence="12">
    <location>
        <position position="222"/>
    </location>
    <ligand>
        <name>D-ribose 5-phosphate</name>
        <dbReference type="ChEBI" id="CHEBI:78346"/>
    </ligand>
</feature>
<dbReference type="EC" id="2.7.6.1" evidence="12"/>
<evidence type="ECO:0000256" key="9">
    <source>
        <dbReference type="ARBA" id="ARBA00049535"/>
    </source>
</evidence>
<feature type="binding site" evidence="12">
    <location>
        <begin position="40"/>
        <end position="42"/>
    </location>
    <ligand>
        <name>ATP</name>
        <dbReference type="ChEBI" id="CHEBI:30616"/>
    </ligand>
</feature>
<dbReference type="NCBIfam" id="TIGR01251">
    <property type="entry name" value="ribP_PPkin"/>
    <property type="match status" value="1"/>
</dbReference>
<comment type="subcellular location">
    <subcellularLocation>
        <location evidence="12">Cytoplasm</location>
    </subcellularLocation>
</comment>
<dbReference type="Pfam" id="PF13793">
    <property type="entry name" value="Pribosyltran_N"/>
    <property type="match status" value="1"/>
</dbReference>
<sequence>MTMMEEMKLFTLNSNRALAEEIAQELDMEIGASSITRFSDGEVQIRIEETVRGFDTYLIQSTSEPGSEYLMELLIMIDALKRASARSINIVIPYYGYSRQDRKARSREPITAKLIANLLEAAGATRVLTLDLHAAQVQGFFNIPVDELRANRLLTEYFQKKNLTNVTVVAPENAGTSRARKLADQLDAPIAFLDKQRGNAPGAVQGVNVIGDIEGRSAIIIDDMIDTARTVTTGSMALLENGAKEVFACCTHGVLSEPAVSRIRESSLKEVIITNSIFQPPQKRDERIITLSVGRLFAEGIRRVQSNESVSTLF</sequence>
<dbReference type="Gene3D" id="3.40.50.2020">
    <property type="match status" value="2"/>
</dbReference>
<keyword evidence="7 12" id="KW-0067">ATP-binding</keyword>
<keyword evidence="2 12" id="KW-0808">Transferase</keyword>
<keyword evidence="12" id="KW-0963">Cytoplasm</keyword>
<dbReference type="SUPFAM" id="SSF53271">
    <property type="entry name" value="PRTase-like"/>
    <property type="match status" value="2"/>
</dbReference>
<evidence type="ECO:0000256" key="4">
    <source>
        <dbReference type="ARBA" id="ARBA00022727"/>
    </source>
</evidence>
<evidence type="ECO:0000256" key="11">
    <source>
        <dbReference type="ARBA" id="ARBA00061444"/>
    </source>
</evidence>
<dbReference type="GO" id="GO:0002189">
    <property type="term" value="C:ribose phosphate diphosphokinase complex"/>
    <property type="evidence" value="ECO:0007669"/>
    <property type="project" value="TreeGrafter"/>
</dbReference>
<protein>
    <recommendedName>
        <fullName evidence="12">Ribose-phosphate pyrophosphokinase</fullName>
        <shortName evidence="12">RPPK</shortName>
        <ecNumber evidence="12">2.7.6.1</ecNumber>
    </recommendedName>
    <alternativeName>
        <fullName evidence="12">5-phospho-D-ribosyl alpha-1-diphosphate synthase</fullName>
    </alternativeName>
    <alternativeName>
        <fullName evidence="12">Phosphoribosyl diphosphate synthase</fullName>
    </alternativeName>
    <alternativeName>
        <fullName evidence="12">Phosphoribosyl pyrophosphate synthase</fullName>
        <shortName evidence="12">P-Rib-PP synthase</shortName>
        <shortName evidence="12">PRPP synthase</shortName>
        <shortName evidence="12">PRPPase</shortName>
    </alternativeName>
</protein>
<organism evidence="14 15">
    <name type="scientific">Alkalicoccus urumqiensis</name>
    <name type="common">Bacillus urumqiensis</name>
    <dbReference type="NCBI Taxonomy" id="1548213"/>
    <lineage>
        <taxon>Bacteria</taxon>
        <taxon>Bacillati</taxon>
        <taxon>Bacillota</taxon>
        <taxon>Bacilli</taxon>
        <taxon>Bacillales</taxon>
        <taxon>Bacillaceae</taxon>
        <taxon>Alkalicoccus</taxon>
    </lineage>
</organism>
<dbReference type="GO" id="GO:0005737">
    <property type="term" value="C:cytoplasm"/>
    <property type="evidence" value="ECO:0007669"/>
    <property type="project" value="UniProtKB-SubCell"/>
</dbReference>
<dbReference type="GO" id="GO:0000287">
    <property type="term" value="F:magnesium ion binding"/>
    <property type="evidence" value="ECO:0007669"/>
    <property type="project" value="UniProtKB-UniRule"/>
</dbReference>
<dbReference type="GO" id="GO:0009156">
    <property type="term" value="P:ribonucleoside monophosphate biosynthetic process"/>
    <property type="evidence" value="ECO:0007669"/>
    <property type="project" value="InterPro"/>
</dbReference>
<proteinExistence type="inferred from homology"/>
<feature type="active site" evidence="12">
    <location>
        <position position="195"/>
    </location>
</feature>
<dbReference type="HAMAP" id="MF_00583_B">
    <property type="entry name" value="RibP_PPkinase_B"/>
    <property type="match status" value="1"/>
</dbReference>
<keyword evidence="8 12" id="KW-0460">Magnesium</keyword>
<feature type="binding site" evidence="12">
    <location>
        <begin position="99"/>
        <end position="100"/>
    </location>
    <ligand>
        <name>ATP</name>
        <dbReference type="ChEBI" id="CHEBI:30616"/>
    </ligand>
</feature>
<comment type="caution">
    <text evidence="14">The sequence shown here is derived from an EMBL/GenBank/DDBJ whole genome shotgun (WGS) entry which is preliminary data.</text>
</comment>
<dbReference type="RefSeq" id="WP_105957936.1">
    <property type="nucleotide sequence ID" value="NZ_PVNS01000002.1"/>
</dbReference>
<dbReference type="PANTHER" id="PTHR10210">
    <property type="entry name" value="RIBOSE-PHOSPHATE DIPHOSPHOKINASE FAMILY MEMBER"/>
    <property type="match status" value="1"/>
</dbReference>
<dbReference type="Proteomes" id="UP000243650">
    <property type="component" value="Unassembled WGS sequence"/>
</dbReference>
<gene>
    <name evidence="12" type="primary">prs</name>
    <name evidence="14" type="ORF">C6I21_02975</name>
</gene>
<dbReference type="GO" id="GO:0005524">
    <property type="term" value="F:ATP binding"/>
    <property type="evidence" value="ECO:0007669"/>
    <property type="project" value="UniProtKB-KW"/>
</dbReference>
<keyword evidence="6 12" id="KW-0418">Kinase</keyword>
<dbReference type="PROSITE" id="PS00114">
    <property type="entry name" value="PRPP_SYNTHASE"/>
    <property type="match status" value="1"/>
</dbReference>
<name>A0A2P6MKU1_ALKUR</name>
<dbReference type="GO" id="GO:0016301">
    <property type="term" value="F:kinase activity"/>
    <property type="evidence" value="ECO:0007669"/>
    <property type="project" value="UniProtKB-KW"/>
</dbReference>